<evidence type="ECO:0000313" key="2">
    <source>
        <dbReference type="Proteomes" id="UP000821865"/>
    </source>
</evidence>
<dbReference type="Proteomes" id="UP000821865">
    <property type="component" value="Chromosome 10"/>
</dbReference>
<keyword evidence="2" id="KW-1185">Reference proteome</keyword>
<accession>A0ACB8DMN7</accession>
<protein>
    <submittedName>
        <fullName evidence="1">Uncharacterized protein</fullName>
    </submittedName>
</protein>
<reference evidence="1" key="1">
    <citation type="submission" date="2020-05" db="EMBL/GenBank/DDBJ databases">
        <title>Large-scale comparative analyses of tick genomes elucidate their genetic diversity and vector capacities.</title>
        <authorList>
            <person name="Jia N."/>
            <person name="Wang J."/>
            <person name="Shi W."/>
            <person name="Du L."/>
            <person name="Sun Y."/>
            <person name="Zhan W."/>
            <person name="Jiang J."/>
            <person name="Wang Q."/>
            <person name="Zhang B."/>
            <person name="Ji P."/>
            <person name="Sakyi L.B."/>
            <person name="Cui X."/>
            <person name="Yuan T."/>
            <person name="Jiang B."/>
            <person name="Yang W."/>
            <person name="Lam T.T.-Y."/>
            <person name="Chang Q."/>
            <person name="Ding S."/>
            <person name="Wang X."/>
            <person name="Zhu J."/>
            <person name="Ruan X."/>
            <person name="Zhao L."/>
            <person name="Wei J."/>
            <person name="Que T."/>
            <person name="Du C."/>
            <person name="Cheng J."/>
            <person name="Dai P."/>
            <person name="Han X."/>
            <person name="Huang E."/>
            <person name="Gao Y."/>
            <person name="Liu J."/>
            <person name="Shao H."/>
            <person name="Ye R."/>
            <person name="Li L."/>
            <person name="Wei W."/>
            <person name="Wang X."/>
            <person name="Wang C."/>
            <person name="Yang T."/>
            <person name="Huo Q."/>
            <person name="Li W."/>
            <person name="Guo W."/>
            <person name="Chen H."/>
            <person name="Zhou L."/>
            <person name="Ni X."/>
            <person name="Tian J."/>
            <person name="Zhou Y."/>
            <person name="Sheng Y."/>
            <person name="Liu T."/>
            <person name="Pan Y."/>
            <person name="Xia L."/>
            <person name="Li J."/>
            <person name="Zhao F."/>
            <person name="Cao W."/>
        </authorList>
    </citation>
    <scope>NUCLEOTIDE SEQUENCE</scope>
    <source>
        <strain evidence="1">Dsil-2018</strain>
    </source>
</reference>
<dbReference type="EMBL" id="CM023479">
    <property type="protein sequence ID" value="KAH7973713.1"/>
    <property type="molecule type" value="Genomic_DNA"/>
</dbReference>
<evidence type="ECO:0000313" key="1">
    <source>
        <dbReference type="EMBL" id="KAH7973713.1"/>
    </source>
</evidence>
<comment type="caution">
    <text evidence="1">The sequence shown here is derived from an EMBL/GenBank/DDBJ whole genome shotgun (WGS) entry which is preliminary data.</text>
</comment>
<name>A0ACB8DMN7_DERSI</name>
<organism evidence="1 2">
    <name type="scientific">Dermacentor silvarum</name>
    <name type="common">Tick</name>
    <dbReference type="NCBI Taxonomy" id="543639"/>
    <lineage>
        <taxon>Eukaryota</taxon>
        <taxon>Metazoa</taxon>
        <taxon>Ecdysozoa</taxon>
        <taxon>Arthropoda</taxon>
        <taxon>Chelicerata</taxon>
        <taxon>Arachnida</taxon>
        <taxon>Acari</taxon>
        <taxon>Parasitiformes</taxon>
        <taxon>Ixodida</taxon>
        <taxon>Ixodoidea</taxon>
        <taxon>Ixodidae</taxon>
        <taxon>Rhipicephalinae</taxon>
        <taxon>Dermacentor</taxon>
    </lineage>
</organism>
<sequence>MAQVCHRAAIGDDDRRCEFCSKLFTQRKNMLQHIRNIHKVAVDVKELMKCDVCGTAVPTMEYSEHHIAAHNFDAEYAHMVFRNDKDFALVLMTEPQRELLEELGPAGTVCLDSTHGTTGYQFELTTLLVVDEDSQATAKCNQQHYPEDLGAQFVTTGASGVIRQSLGKLQTARPMLRPRY</sequence>
<proteinExistence type="predicted"/>
<gene>
    <name evidence="1" type="ORF">HPB49_004176</name>
</gene>